<comment type="catalytic activity">
    <reaction evidence="9 11">
        <text>Couples ATP hydrolysis with the unwinding of duplex DNA by translocating in the 3'-5' direction.</text>
        <dbReference type="EC" id="5.6.2.4"/>
    </reaction>
</comment>
<feature type="binding site" evidence="11">
    <location>
        <position position="275"/>
    </location>
    <ligand>
        <name>ATP</name>
        <dbReference type="ChEBI" id="CHEBI:30616"/>
    </ligand>
</feature>
<evidence type="ECO:0000313" key="15">
    <source>
        <dbReference type="EMBL" id="EFV93943.1"/>
    </source>
</evidence>
<dbReference type="InterPro" id="IPR014017">
    <property type="entry name" value="DNA_helicase_UvrD-like_C"/>
</dbReference>
<dbReference type="Gene3D" id="3.40.50.300">
    <property type="entry name" value="P-loop containing nucleotide triphosphate hydrolases"/>
    <property type="match status" value="2"/>
</dbReference>
<keyword evidence="3 11" id="KW-0547">Nucleotide-binding</keyword>
<keyword evidence="16" id="KW-1185">Reference proteome</keyword>
<keyword evidence="4 11" id="KW-0378">Hydrolase</keyword>
<dbReference type="InterPro" id="IPR027417">
    <property type="entry name" value="P-loop_NTPase"/>
</dbReference>
<evidence type="ECO:0000256" key="7">
    <source>
        <dbReference type="ARBA" id="ARBA00023125"/>
    </source>
</evidence>
<dbReference type="Pfam" id="PF00580">
    <property type="entry name" value="UvrD-helicase"/>
    <property type="match status" value="1"/>
</dbReference>
<comment type="catalytic activity">
    <reaction evidence="10 11">
        <text>ATP + H2O = ADP + phosphate + H(+)</text>
        <dbReference type="Rhea" id="RHEA:13065"/>
        <dbReference type="ChEBI" id="CHEBI:15377"/>
        <dbReference type="ChEBI" id="CHEBI:15378"/>
        <dbReference type="ChEBI" id="CHEBI:30616"/>
        <dbReference type="ChEBI" id="CHEBI:43474"/>
        <dbReference type="ChEBI" id="CHEBI:456216"/>
        <dbReference type="EC" id="5.6.2.4"/>
    </reaction>
</comment>
<dbReference type="GO" id="GO:0005829">
    <property type="term" value="C:cytosol"/>
    <property type="evidence" value="ECO:0007669"/>
    <property type="project" value="TreeGrafter"/>
</dbReference>
<gene>
    <name evidence="11" type="primary">rep</name>
    <name evidence="15" type="ORF">HMPREF0551_2058</name>
</gene>
<dbReference type="InterPro" id="IPR013986">
    <property type="entry name" value="DExx_box_DNA_helicase_dom_sf"/>
</dbReference>
<keyword evidence="5 11" id="KW-0347">Helicase</keyword>
<feature type="domain" description="UvrD-like helicase ATP-binding" evidence="13">
    <location>
        <begin position="2"/>
        <end position="277"/>
    </location>
</feature>
<comment type="similarity">
    <text evidence="1 11">Belongs to the helicase family. UvrD subfamily.</text>
</comment>
<dbReference type="PANTHER" id="PTHR11070">
    <property type="entry name" value="UVRD / RECB / PCRA DNA HELICASE FAMILY MEMBER"/>
    <property type="match status" value="1"/>
</dbReference>
<accession>E7RZE9</accession>
<dbReference type="InterPro" id="IPR000212">
    <property type="entry name" value="DNA_helicase_UvrD/REP"/>
</dbReference>
<evidence type="ECO:0000256" key="11">
    <source>
        <dbReference type="HAMAP-Rule" id="MF_01920"/>
    </source>
</evidence>
<evidence type="ECO:0000313" key="16">
    <source>
        <dbReference type="Proteomes" id="UP000011021"/>
    </source>
</evidence>
<dbReference type="RefSeq" id="WP_005674438.1">
    <property type="nucleotide sequence ID" value="NZ_CP146288.1"/>
</dbReference>
<dbReference type="GO" id="GO:0005524">
    <property type="term" value="F:ATP binding"/>
    <property type="evidence" value="ECO:0007669"/>
    <property type="project" value="UniProtKB-UniRule"/>
</dbReference>
<dbReference type="PROSITE" id="PS51198">
    <property type="entry name" value="UVRD_HELICASE_ATP_BIND"/>
    <property type="match status" value="1"/>
</dbReference>
<evidence type="ECO:0000256" key="4">
    <source>
        <dbReference type="ARBA" id="ARBA00022801"/>
    </source>
</evidence>
<dbReference type="HOGENOM" id="CLU_004585_5_2_4"/>
<comment type="function">
    <text evidence="11">Rep helicase is a single-stranded DNA-dependent ATPase involved in DNA replication; it can initiate unwinding at a nick in the DNA. It binds to the single-stranded DNA and acts in a progressive fashion along the DNA in the 3' to 5' direction.</text>
</comment>
<keyword evidence="2 11" id="KW-0235">DNA replication</keyword>
<comment type="caution">
    <text evidence="15">The sequence shown here is derived from an EMBL/GenBank/DDBJ whole genome shotgun (WGS) entry which is preliminary data.</text>
</comment>
<dbReference type="InterPro" id="IPR014016">
    <property type="entry name" value="UvrD-like_ATP-bd"/>
</dbReference>
<keyword evidence="7 11" id="KW-0238">DNA-binding</keyword>
<comment type="subunit">
    <text evidence="11">Homodimer.</text>
</comment>
<dbReference type="Pfam" id="PF13361">
    <property type="entry name" value="UvrD_C"/>
    <property type="match status" value="1"/>
</dbReference>
<reference evidence="15 16" key="1">
    <citation type="submission" date="2010-12" db="EMBL/GenBank/DDBJ databases">
        <authorList>
            <person name="Muzny D."/>
            <person name="Qin X."/>
            <person name="Deng J."/>
            <person name="Jiang H."/>
            <person name="Liu Y."/>
            <person name="Qu J."/>
            <person name="Song X.-Z."/>
            <person name="Zhang L."/>
            <person name="Thornton R."/>
            <person name="Coyle M."/>
            <person name="Francisco L."/>
            <person name="Jackson L."/>
            <person name="Javaid M."/>
            <person name="Korchina V."/>
            <person name="Kovar C."/>
            <person name="Mata R."/>
            <person name="Mathew T."/>
            <person name="Ngo R."/>
            <person name="Nguyen L."/>
            <person name="Nguyen N."/>
            <person name="Okwuonu G."/>
            <person name="Ongeri F."/>
            <person name="Pham C."/>
            <person name="Simmons D."/>
            <person name="Wilczek-Boney K."/>
            <person name="Hale W."/>
            <person name="Jakkamsetti A."/>
            <person name="Pham P."/>
            <person name="Ruth R."/>
            <person name="San Lucas F."/>
            <person name="Warren J."/>
            <person name="Zhang J."/>
            <person name="Zhao Z."/>
            <person name="Zhou C."/>
            <person name="Zhu D."/>
            <person name="Lee S."/>
            <person name="Bess C."/>
            <person name="Blankenburg K."/>
            <person name="Forbes L."/>
            <person name="Fu Q."/>
            <person name="Gubbala S."/>
            <person name="Hirani K."/>
            <person name="Jayaseelan J.C."/>
            <person name="Lara F."/>
            <person name="Munidasa M."/>
            <person name="Palculict T."/>
            <person name="Patil S."/>
            <person name="Pu L.-L."/>
            <person name="Saada N."/>
            <person name="Tang L."/>
            <person name="Weissenberger G."/>
            <person name="Zhu Y."/>
            <person name="Hemphill L."/>
            <person name="Shang Y."/>
            <person name="Youmans B."/>
            <person name="Ayvaz T."/>
            <person name="Ross M."/>
            <person name="Santibanez J."/>
            <person name="Aqrawi P."/>
            <person name="Gross S."/>
            <person name="Joshi V."/>
            <person name="Fowler G."/>
            <person name="Nazareth L."/>
            <person name="Reid J."/>
            <person name="Worley K."/>
            <person name="Petrosino J."/>
            <person name="Highlander S."/>
            <person name="Gibbs R."/>
        </authorList>
    </citation>
    <scope>NUCLEOTIDE SEQUENCE [LARGE SCALE GENOMIC DNA]</scope>
    <source>
        <strain evidence="15 16">ATCC 51599</strain>
    </source>
</reference>
<evidence type="ECO:0000256" key="12">
    <source>
        <dbReference type="PROSITE-ProRule" id="PRU00560"/>
    </source>
</evidence>
<dbReference type="Gene3D" id="1.10.10.160">
    <property type="match status" value="1"/>
</dbReference>
<dbReference type="InterPro" id="IPR005752">
    <property type="entry name" value="Helicase_Rep"/>
</dbReference>
<evidence type="ECO:0000256" key="2">
    <source>
        <dbReference type="ARBA" id="ARBA00022705"/>
    </source>
</evidence>
<evidence type="ECO:0000256" key="1">
    <source>
        <dbReference type="ARBA" id="ARBA00009922"/>
    </source>
</evidence>
<dbReference type="PANTHER" id="PTHR11070:SF64">
    <property type="entry name" value="ATP-DEPENDENT DNA HELICASE REP"/>
    <property type="match status" value="1"/>
</dbReference>
<evidence type="ECO:0000259" key="14">
    <source>
        <dbReference type="PROSITE" id="PS51217"/>
    </source>
</evidence>
<dbReference type="AlphaFoldDB" id="E7RZE9"/>
<sequence length="677" mass="76401">MAELNPAQAQAVKHLDGPSLVIAGAGSGKTRVITAKLLHLIDAGFTGRAIAAITFTNKAAAEMAERFAQQRKLPASERPTISTFHSLGMKMLRTSGRGIGLKPSFSIFDSDDCAGLLAQLLQTTDRKLIRLAATRISLWKNAMVEPETALKEARGESELRIARAYMEYQATLEGYQAVDFDDLIRLPLKLLRQDEEARRLWQEKLRYFLVDEYQDTNVAQYALLKELVGNRTGLTAVGDDDQSIYGWRGASLENLKRLGQDFPNLTVIKLEQNYRSTRTILHAANTLIAKNPKLYTKTLWSALGEGDPLKVLPCDDDEDEAETVVKRIQAARFEKRLKWSDFAVLYRGNHQARVIEQMLRKEHIPYQISGGQSFFDRAEIKDLCAYLRLLANDDDDPAFIRAATTPRRGIGPQTLKLLGEYAGERDISLFQAMFEAGVESRLSDRQLHPLRVFGDFINRLKWRAEREPASTVLDALISAIDYQAYLSEQGDERSATTRWQYVCEFRDWIGKRADDDGKTLVDMAQHISLVTRLEGRDEDGDAVRLSTVHASKGLEYPHVFLIGVEEGIMPHAGREDDGLDDVNGSPVDREKIDAERLEEERRLMYVAITRARKSLTLSWCRQRKRAREMVDCQPSRFITEMQLEAEGTRNVPVSADEARKKLAALRAMLEQRGAVPS</sequence>
<dbReference type="EMBL" id="AEQP01000022">
    <property type="protein sequence ID" value="EFV93943.1"/>
    <property type="molecule type" value="Genomic_DNA"/>
</dbReference>
<dbReference type="GO" id="GO:0043138">
    <property type="term" value="F:3'-5' DNA helicase activity"/>
    <property type="evidence" value="ECO:0007669"/>
    <property type="project" value="UniProtKB-UniRule"/>
</dbReference>
<dbReference type="GO" id="GO:0006260">
    <property type="term" value="P:DNA replication"/>
    <property type="evidence" value="ECO:0007669"/>
    <property type="project" value="UniProtKB-UniRule"/>
</dbReference>
<dbReference type="SUPFAM" id="SSF52540">
    <property type="entry name" value="P-loop containing nucleoside triphosphate hydrolases"/>
    <property type="match status" value="1"/>
</dbReference>
<feature type="domain" description="UvrD-like helicase C-terminal" evidence="14">
    <location>
        <begin position="278"/>
        <end position="553"/>
    </location>
</feature>
<dbReference type="STRING" id="887898.HMPREF0551_2058"/>
<evidence type="ECO:0000256" key="8">
    <source>
        <dbReference type="ARBA" id="ARBA00023235"/>
    </source>
</evidence>
<organism evidence="15 16">
    <name type="scientific">Lautropia mirabilis ATCC 51599</name>
    <dbReference type="NCBI Taxonomy" id="887898"/>
    <lineage>
        <taxon>Bacteria</taxon>
        <taxon>Pseudomonadati</taxon>
        <taxon>Pseudomonadota</taxon>
        <taxon>Betaproteobacteria</taxon>
        <taxon>Burkholderiales</taxon>
        <taxon>Burkholderiaceae</taxon>
        <taxon>Lautropia</taxon>
    </lineage>
</organism>
<dbReference type="PROSITE" id="PS51217">
    <property type="entry name" value="UVRD_HELICASE_CTER"/>
    <property type="match status" value="1"/>
</dbReference>
<dbReference type="GO" id="GO:0000725">
    <property type="term" value="P:recombinational repair"/>
    <property type="evidence" value="ECO:0007669"/>
    <property type="project" value="TreeGrafter"/>
</dbReference>
<dbReference type="eggNOG" id="COG0210">
    <property type="taxonomic scope" value="Bacteria"/>
</dbReference>
<dbReference type="HAMAP" id="MF_01920">
    <property type="entry name" value="Helicase_Rep"/>
    <property type="match status" value="1"/>
</dbReference>
<evidence type="ECO:0000256" key="9">
    <source>
        <dbReference type="ARBA" id="ARBA00034617"/>
    </source>
</evidence>
<feature type="binding site" evidence="12">
    <location>
        <begin position="23"/>
        <end position="30"/>
    </location>
    <ligand>
        <name>ATP</name>
        <dbReference type="ChEBI" id="CHEBI:30616"/>
    </ligand>
</feature>
<evidence type="ECO:0000259" key="13">
    <source>
        <dbReference type="PROSITE" id="PS51198"/>
    </source>
</evidence>
<dbReference type="Proteomes" id="UP000011021">
    <property type="component" value="Unassembled WGS sequence"/>
</dbReference>
<dbReference type="CDD" id="cd17932">
    <property type="entry name" value="DEXQc_UvrD"/>
    <property type="match status" value="1"/>
</dbReference>
<dbReference type="CDD" id="cd18807">
    <property type="entry name" value="SF1_C_UvrD"/>
    <property type="match status" value="1"/>
</dbReference>
<protein>
    <recommendedName>
        <fullName evidence="11">ATP-dependent DNA helicase Rep</fullName>
        <ecNumber evidence="11">5.6.2.4</ecNumber>
    </recommendedName>
    <alternativeName>
        <fullName evidence="11">DNA 3'-5' helicase Rep</fullName>
    </alternativeName>
</protein>
<dbReference type="EC" id="5.6.2.4" evidence="11"/>
<name>E7RZE9_9BURK</name>
<evidence type="ECO:0000256" key="10">
    <source>
        <dbReference type="ARBA" id="ARBA00048988"/>
    </source>
</evidence>
<proteinExistence type="inferred from homology"/>
<keyword evidence="8 11" id="KW-0413">Isomerase</keyword>
<evidence type="ECO:0000256" key="6">
    <source>
        <dbReference type="ARBA" id="ARBA00022840"/>
    </source>
</evidence>
<evidence type="ECO:0000256" key="5">
    <source>
        <dbReference type="ARBA" id="ARBA00022806"/>
    </source>
</evidence>
<dbReference type="GO" id="GO:0016887">
    <property type="term" value="F:ATP hydrolysis activity"/>
    <property type="evidence" value="ECO:0007669"/>
    <property type="project" value="RHEA"/>
</dbReference>
<evidence type="ECO:0000256" key="3">
    <source>
        <dbReference type="ARBA" id="ARBA00022741"/>
    </source>
</evidence>
<keyword evidence="6 11" id="KW-0067">ATP-binding</keyword>
<dbReference type="Gene3D" id="1.10.486.10">
    <property type="entry name" value="PCRA, domain 4"/>
    <property type="match status" value="1"/>
</dbReference>
<dbReference type="GO" id="GO:0003697">
    <property type="term" value="F:single-stranded DNA binding"/>
    <property type="evidence" value="ECO:0007669"/>
    <property type="project" value="UniProtKB-UniRule"/>
</dbReference>